<comment type="caution">
    <text evidence="8">The sequence shown here is derived from an EMBL/GenBank/DDBJ whole genome shotgun (WGS) entry which is preliminary data.</text>
</comment>
<dbReference type="EMBL" id="JAAOCD010000006">
    <property type="protein sequence ID" value="NHK99415.1"/>
    <property type="molecule type" value="Genomic_DNA"/>
</dbReference>
<evidence type="ECO:0000313" key="9">
    <source>
        <dbReference type="Proteomes" id="UP000802098"/>
    </source>
</evidence>
<feature type="transmembrane region" description="Helical" evidence="7">
    <location>
        <begin position="134"/>
        <end position="154"/>
    </location>
</feature>
<evidence type="ECO:0000256" key="3">
    <source>
        <dbReference type="ARBA" id="ARBA00022475"/>
    </source>
</evidence>
<dbReference type="RefSeq" id="WP_009856366.1">
    <property type="nucleotide sequence ID" value="NZ_JAAOCD010000006.1"/>
</dbReference>
<dbReference type="PANTHER" id="PTHR30250">
    <property type="entry name" value="PST FAMILY PREDICTED COLANIC ACID TRANSPORTER"/>
    <property type="match status" value="1"/>
</dbReference>
<comment type="similarity">
    <text evidence="2">Belongs to the polysaccharide synthase family.</text>
</comment>
<feature type="transmembrane region" description="Helical" evidence="7">
    <location>
        <begin position="455"/>
        <end position="476"/>
    </location>
</feature>
<dbReference type="PANTHER" id="PTHR30250:SF10">
    <property type="entry name" value="LIPOPOLYSACCHARIDE BIOSYNTHESIS PROTEIN WZXC"/>
    <property type="match status" value="1"/>
</dbReference>
<sequence>MARRDSLLRRSFALRSDDLGRRVVGGAGYQFLGIGLRTLLTLGSTAILARLLSPSDFGYVAMATVVTEFAGLLGAFGFANVLIQRRVINRLQLDTVFWASMAIGTVLGLFVFAASFGAGLLFDDPTVGPLLRVMALNFVIGSATTVPSVVLARLMRFKANFWINMLTVVIRTVAAVACAFAGLGMWSLVIGALVGTVANTALYFACAPYLPRWRYHGAFIARTWRTSAGYFGNTALYYVNMNLDLLLIGRQLGAAPLGYYQNARSLTEEIRGRIAMPIQQVLFPAFSALQADPERFRQLVLRAGRLLAAVVVPIGFGVSANAQELVLVLYGEQWRAMIPVMAMFGLSAALRAGTAIASPLFNANDRVGLAFRYNAAGTVLTIAGVLAAMPFGIEVVAASVALTSLYVLLPARTAFGLIGLGSRHLLQVLGPPVAAAALMWLATSALRATWTAPPALALALHVGAGAVVYLVALHLLARQFLQDFRQAFALLRSRA</sequence>
<keyword evidence="4 7" id="KW-0812">Transmembrane</keyword>
<keyword evidence="5 7" id="KW-1133">Transmembrane helix</keyword>
<dbReference type="InterPro" id="IPR050833">
    <property type="entry name" value="Poly_Biosynth_Transport"/>
</dbReference>
<feature type="transmembrane region" description="Helical" evidence="7">
    <location>
        <begin position="306"/>
        <end position="330"/>
    </location>
</feature>
<protein>
    <submittedName>
        <fullName evidence="8">Lipopolysaccharide biosynthesis protein</fullName>
    </submittedName>
</protein>
<evidence type="ECO:0000256" key="5">
    <source>
        <dbReference type="ARBA" id="ARBA00022989"/>
    </source>
</evidence>
<accession>A0ABX0HYB0</accession>
<dbReference type="Proteomes" id="UP000802098">
    <property type="component" value="Unassembled WGS sequence"/>
</dbReference>
<feature type="transmembrane region" description="Helical" evidence="7">
    <location>
        <begin position="59"/>
        <end position="83"/>
    </location>
</feature>
<feature type="transmembrane region" description="Helical" evidence="7">
    <location>
        <begin position="188"/>
        <end position="210"/>
    </location>
</feature>
<comment type="subcellular location">
    <subcellularLocation>
        <location evidence="1">Cell membrane</location>
        <topology evidence="1">Multi-pass membrane protein</topology>
    </subcellularLocation>
</comment>
<evidence type="ECO:0000313" key="8">
    <source>
        <dbReference type="EMBL" id="NHK99415.1"/>
    </source>
</evidence>
<dbReference type="CDD" id="cd13127">
    <property type="entry name" value="MATE_tuaB_like"/>
    <property type="match status" value="1"/>
</dbReference>
<feature type="transmembrane region" description="Helical" evidence="7">
    <location>
        <begin position="395"/>
        <end position="418"/>
    </location>
</feature>
<evidence type="ECO:0000256" key="1">
    <source>
        <dbReference type="ARBA" id="ARBA00004651"/>
    </source>
</evidence>
<organism evidence="8 9">
    <name type="scientific">Rubrivivax benzoatilyticus</name>
    <dbReference type="NCBI Taxonomy" id="316997"/>
    <lineage>
        <taxon>Bacteria</taxon>
        <taxon>Pseudomonadati</taxon>
        <taxon>Pseudomonadota</taxon>
        <taxon>Betaproteobacteria</taxon>
        <taxon>Burkholderiales</taxon>
        <taxon>Sphaerotilaceae</taxon>
        <taxon>Rubrivivax</taxon>
    </lineage>
</organism>
<feature type="transmembrane region" description="Helical" evidence="7">
    <location>
        <begin position="31"/>
        <end position="53"/>
    </location>
</feature>
<feature type="transmembrane region" description="Helical" evidence="7">
    <location>
        <begin position="161"/>
        <end position="182"/>
    </location>
</feature>
<keyword evidence="9" id="KW-1185">Reference proteome</keyword>
<dbReference type="Pfam" id="PF13440">
    <property type="entry name" value="Polysacc_synt_3"/>
    <property type="match status" value="1"/>
</dbReference>
<evidence type="ECO:0000256" key="2">
    <source>
        <dbReference type="ARBA" id="ARBA00007430"/>
    </source>
</evidence>
<name>A0ABX0HYB0_9BURK</name>
<evidence type="ECO:0000256" key="7">
    <source>
        <dbReference type="SAM" id="Phobius"/>
    </source>
</evidence>
<feature type="transmembrane region" description="Helical" evidence="7">
    <location>
        <begin position="369"/>
        <end position="389"/>
    </location>
</feature>
<keyword evidence="3" id="KW-1003">Cell membrane</keyword>
<evidence type="ECO:0000256" key="4">
    <source>
        <dbReference type="ARBA" id="ARBA00022692"/>
    </source>
</evidence>
<feature type="transmembrane region" description="Helical" evidence="7">
    <location>
        <begin position="336"/>
        <end position="357"/>
    </location>
</feature>
<evidence type="ECO:0000256" key="6">
    <source>
        <dbReference type="ARBA" id="ARBA00023136"/>
    </source>
</evidence>
<gene>
    <name evidence="8" type="ORF">G7087_13600</name>
</gene>
<proteinExistence type="inferred from homology"/>
<keyword evidence="6 7" id="KW-0472">Membrane</keyword>
<feature type="transmembrane region" description="Helical" evidence="7">
    <location>
        <begin position="95"/>
        <end position="122"/>
    </location>
</feature>
<reference evidence="8 9" key="1">
    <citation type="submission" date="2020-03" db="EMBL/GenBank/DDBJ databases">
        <title>Rubrivivax benzoatilyticus JA2 (sequenced after 10 years sub-culturing).</title>
        <authorList>
            <person name="Gupta D."/>
            <person name="Chintalapati S."/>
            <person name="Chintalapati V.R."/>
        </authorList>
    </citation>
    <scope>NUCLEOTIDE SEQUENCE [LARGE SCALE GENOMIC DNA]</scope>
    <source>
        <strain evidence="8 9">JA2-Mal</strain>
    </source>
</reference>
<feature type="transmembrane region" description="Helical" evidence="7">
    <location>
        <begin position="425"/>
        <end position="443"/>
    </location>
</feature>